<evidence type="ECO:0000256" key="2">
    <source>
        <dbReference type="SAM" id="MobiDB-lite"/>
    </source>
</evidence>
<feature type="compositionally biased region" description="Polar residues" evidence="2">
    <location>
        <begin position="116"/>
        <end position="126"/>
    </location>
</feature>
<protein>
    <recommendedName>
        <fullName evidence="5">Chromo domain-containing protein</fullName>
    </recommendedName>
</protein>
<dbReference type="SUPFAM" id="SSF54160">
    <property type="entry name" value="Chromo domain-like"/>
    <property type="match status" value="1"/>
</dbReference>
<evidence type="ECO:0000313" key="4">
    <source>
        <dbReference type="Proteomes" id="UP000002624"/>
    </source>
</evidence>
<dbReference type="InterPro" id="IPR016197">
    <property type="entry name" value="Chromo-like_dom_sf"/>
</dbReference>
<organism evidence="3 4">
    <name type="scientific">Ajellomyces capsulatus (strain H143)</name>
    <name type="common">Darling's disease fungus</name>
    <name type="synonym">Histoplasma capsulatum</name>
    <dbReference type="NCBI Taxonomy" id="544712"/>
    <lineage>
        <taxon>Eukaryota</taxon>
        <taxon>Fungi</taxon>
        <taxon>Dikarya</taxon>
        <taxon>Ascomycota</taxon>
        <taxon>Pezizomycotina</taxon>
        <taxon>Eurotiomycetes</taxon>
        <taxon>Eurotiomycetidae</taxon>
        <taxon>Onygenales</taxon>
        <taxon>Ajellomycetaceae</taxon>
        <taxon>Histoplasma</taxon>
    </lineage>
</organism>
<feature type="compositionally biased region" description="Polar residues" evidence="2">
    <location>
        <begin position="225"/>
        <end position="248"/>
    </location>
</feature>
<dbReference type="OrthoDB" id="4187800at2759"/>
<gene>
    <name evidence="3" type="ORF">HCDG_04616</name>
</gene>
<feature type="compositionally biased region" description="Polar residues" evidence="2">
    <location>
        <begin position="46"/>
        <end position="57"/>
    </location>
</feature>
<evidence type="ECO:0000256" key="1">
    <source>
        <dbReference type="ARBA" id="ARBA00011353"/>
    </source>
</evidence>
<dbReference type="HOGENOM" id="CLU_064103_0_0_1"/>
<dbReference type="STRING" id="544712.C6HF93"/>
<feature type="compositionally biased region" description="Low complexity" evidence="2">
    <location>
        <begin position="75"/>
        <end position="85"/>
    </location>
</feature>
<feature type="region of interest" description="Disordered" evidence="2">
    <location>
        <begin position="1"/>
        <end position="138"/>
    </location>
</feature>
<sequence length="404" mass="45554">MDNIQFYQAPNLMDTSKLQSPKPHQISAQSPLPNAPARRPIHTAHRSSPLSYPSQQLTHPLPPRPSPSVTPPTPSQSARQRSQSPETPRNDFDRVLEEISTVSSSDGSEPLGRKPINTNDNATMYTRSDLSDSFDDRLGVPIKVDTGEESTPEACQLGGSRDDPIVIDDSMEICHDDGPESVDAQTPRLLSSAHEVSTDKGDEPDQMADGTAALTPREVLETPPLTISESTSSRDVQTRVSPRPQSRAPSFPTERVTREEWPVKRILDSKVRVRGDEATLEYLVAWKATWRTRQVRQLRFRHIELPAIPAVCNGTREGWAVKKILRSRIRVRGDEETLEDHVSWKPTWQPWSDLIPGCEELVREYPAHWKDRRPSLTTLAGYRHFKQKRRPRKGGRRKSVKSSN</sequence>
<dbReference type="AlphaFoldDB" id="C6HF93"/>
<dbReference type="EMBL" id="GG692424">
    <property type="protein sequence ID" value="EER40971.1"/>
    <property type="molecule type" value="Genomic_DNA"/>
</dbReference>
<comment type="subunit">
    <text evidence="1">Component of the NuA4 histone acetyltransferase complex.</text>
</comment>
<dbReference type="Proteomes" id="UP000002624">
    <property type="component" value="Unassembled WGS sequence"/>
</dbReference>
<name>C6HF93_AJECH</name>
<reference evidence="4" key="1">
    <citation type="submission" date="2009-05" db="EMBL/GenBank/DDBJ databases">
        <title>The genome sequence of Ajellomyces capsulatus strain H143.</title>
        <authorList>
            <person name="Champion M."/>
            <person name="Cuomo C.A."/>
            <person name="Ma L.-J."/>
            <person name="Henn M.R."/>
            <person name="Sil A."/>
            <person name="Goldman B."/>
            <person name="Young S.K."/>
            <person name="Kodira C.D."/>
            <person name="Zeng Q."/>
            <person name="Koehrsen M."/>
            <person name="Alvarado L."/>
            <person name="Berlin A.M."/>
            <person name="Borenstein D."/>
            <person name="Chen Z."/>
            <person name="Engels R."/>
            <person name="Freedman E."/>
            <person name="Gellesch M."/>
            <person name="Goldberg J."/>
            <person name="Griggs A."/>
            <person name="Gujja S."/>
            <person name="Heiman D.I."/>
            <person name="Hepburn T.A."/>
            <person name="Howarth C."/>
            <person name="Jen D."/>
            <person name="Larson L."/>
            <person name="Lewis B."/>
            <person name="Mehta T."/>
            <person name="Park D."/>
            <person name="Pearson M."/>
            <person name="Roberts A."/>
            <person name="Saif S."/>
            <person name="Shea T.D."/>
            <person name="Shenoy N."/>
            <person name="Sisk P."/>
            <person name="Stolte C."/>
            <person name="Sykes S."/>
            <person name="Walk T."/>
            <person name="White J."/>
            <person name="Yandava C."/>
            <person name="Klein B."/>
            <person name="McEwen J.G."/>
            <person name="Puccia R."/>
            <person name="Goldman G.H."/>
            <person name="Felipe M.S."/>
            <person name="Nino-Vega G."/>
            <person name="San-Blas G."/>
            <person name="Taylor J.W."/>
            <person name="Mendoza L."/>
            <person name="Galagan J.E."/>
            <person name="Nusbaum C."/>
            <person name="Birren B.W."/>
        </authorList>
    </citation>
    <scope>NUCLEOTIDE SEQUENCE [LARGE SCALE GENOMIC DNA]</scope>
    <source>
        <strain evidence="4">H143</strain>
    </source>
</reference>
<proteinExistence type="predicted"/>
<accession>C6HF93</accession>
<evidence type="ECO:0008006" key="5">
    <source>
        <dbReference type="Google" id="ProtNLM"/>
    </source>
</evidence>
<feature type="region of interest" description="Disordered" evidence="2">
    <location>
        <begin position="384"/>
        <end position="404"/>
    </location>
</feature>
<feature type="region of interest" description="Disordered" evidence="2">
    <location>
        <begin position="192"/>
        <end position="255"/>
    </location>
</feature>
<feature type="compositionally biased region" description="Polar residues" evidence="2">
    <location>
        <begin position="1"/>
        <end position="19"/>
    </location>
</feature>
<dbReference type="VEuPathDB" id="FungiDB:HCDG_04616"/>
<evidence type="ECO:0000313" key="3">
    <source>
        <dbReference type="EMBL" id="EER40971.1"/>
    </source>
</evidence>
<dbReference type="OMA" id="RNTNDHA"/>
<feature type="compositionally biased region" description="Basic and acidic residues" evidence="2">
    <location>
        <begin position="88"/>
        <end position="97"/>
    </location>
</feature>
<feature type="compositionally biased region" description="Pro residues" evidence="2">
    <location>
        <begin position="60"/>
        <end position="74"/>
    </location>
</feature>